<dbReference type="GO" id="GO:0009117">
    <property type="term" value="P:nucleotide metabolic process"/>
    <property type="evidence" value="ECO:0007669"/>
    <property type="project" value="UniProtKB-KW"/>
</dbReference>
<sequence length="195" mass="21280">MDLILASASPSRLSLLANIKIIPTIIDPADIDESPLKAELPNHLAARLAKLKADKVSQKYQAGYVIGADTVTARGRRILPKAINDDDVLYCLKLLSGARHRVYTGVTVNYLAEGKIVKSSSRLVTTIVKFKNLDQYEIDEYIASKEGIDKSGATNIEGLASKFVSFINGSYSNIIGLPLHETYLMLKGLGFNQRG</sequence>
<keyword evidence="2 4" id="KW-0378">Hydrolase</keyword>
<name>A0A0F5MNJ6_9RICK</name>
<comment type="catalytic activity">
    <reaction evidence="4">
        <text>a ribonucleoside 5'-triphosphate + H2O = a ribonucleoside 5'-phosphate + diphosphate + H(+)</text>
        <dbReference type="Rhea" id="RHEA:23996"/>
        <dbReference type="ChEBI" id="CHEBI:15377"/>
        <dbReference type="ChEBI" id="CHEBI:15378"/>
        <dbReference type="ChEBI" id="CHEBI:33019"/>
        <dbReference type="ChEBI" id="CHEBI:58043"/>
        <dbReference type="ChEBI" id="CHEBI:61557"/>
        <dbReference type="EC" id="3.6.1.9"/>
    </reaction>
</comment>
<dbReference type="InterPro" id="IPR029001">
    <property type="entry name" value="ITPase-like_fam"/>
</dbReference>
<reference evidence="5 6" key="1">
    <citation type="submission" date="2015-02" db="EMBL/GenBank/DDBJ databases">
        <title>Single cell genomics of a rare environmental alphaproteobacterium provides unique insights into Rickettsiaceae evolution.</title>
        <authorList>
            <person name="Martijn J."/>
            <person name="Schulz F."/>
            <person name="Zaremba-Niedzwiedzka K."/>
            <person name="Viklund J."/>
            <person name="Stepanauskas R."/>
            <person name="Andersson S.G.E."/>
            <person name="Horn M."/>
            <person name="Guy L."/>
            <person name="Ettema T.J.G."/>
        </authorList>
    </citation>
    <scope>NUCLEOTIDE SEQUENCE [LARGE SCALE GENOMIC DNA]</scope>
    <source>
        <strain evidence="5 6">SCGC AAA041-L04</strain>
    </source>
</reference>
<organism evidence="5 6">
    <name type="scientific">Candidatus Arcanibacter lacustris</name>
    <dbReference type="NCBI Taxonomy" id="1607817"/>
    <lineage>
        <taxon>Bacteria</taxon>
        <taxon>Pseudomonadati</taxon>
        <taxon>Pseudomonadota</taxon>
        <taxon>Alphaproteobacteria</taxon>
        <taxon>Rickettsiales</taxon>
        <taxon>Candidatus Arcanibacter</taxon>
    </lineage>
</organism>
<feature type="active site" description="Proton acceptor" evidence="4">
    <location>
        <position position="69"/>
    </location>
</feature>
<dbReference type="EMBL" id="JYHA01000127">
    <property type="protein sequence ID" value="KKB96144.1"/>
    <property type="molecule type" value="Genomic_DNA"/>
</dbReference>
<keyword evidence="4" id="KW-0963">Cytoplasm</keyword>
<evidence type="ECO:0000313" key="6">
    <source>
        <dbReference type="Proteomes" id="UP000033358"/>
    </source>
</evidence>
<dbReference type="PATRIC" id="fig|1607817.3.peg.769"/>
<dbReference type="GO" id="GO:0047429">
    <property type="term" value="F:nucleoside triphosphate diphosphatase activity"/>
    <property type="evidence" value="ECO:0007669"/>
    <property type="project" value="UniProtKB-EC"/>
</dbReference>
<dbReference type="NCBIfam" id="TIGR00172">
    <property type="entry name" value="maf"/>
    <property type="match status" value="1"/>
</dbReference>
<dbReference type="GO" id="GO:0005737">
    <property type="term" value="C:cytoplasm"/>
    <property type="evidence" value="ECO:0007669"/>
    <property type="project" value="UniProtKB-SubCell"/>
</dbReference>
<comment type="cofactor">
    <cofactor evidence="1 4">
        <name>a divalent metal cation</name>
        <dbReference type="ChEBI" id="CHEBI:60240"/>
    </cofactor>
</comment>
<comment type="catalytic activity">
    <reaction evidence="4">
        <text>a 2'-deoxyribonucleoside 5'-triphosphate + H2O = a 2'-deoxyribonucleoside 5'-phosphate + diphosphate + H(+)</text>
        <dbReference type="Rhea" id="RHEA:44644"/>
        <dbReference type="ChEBI" id="CHEBI:15377"/>
        <dbReference type="ChEBI" id="CHEBI:15378"/>
        <dbReference type="ChEBI" id="CHEBI:33019"/>
        <dbReference type="ChEBI" id="CHEBI:61560"/>
        <dbReference type="ChEBI" id="CHEBI:65317"/>
        <dbReference type="EC" id="3.6.1.9"/>
    </reaction>
</comment>
<evidence type="ECO:0000313" key="5">
    <source>
        <dbReference type="EMBL" id="KKB96144.1"/>
    </source>
</evidence>
<dbReference type="CDD" id="cd00555">
    <property type="entry name" value="Maf"/>
    <property type="match status" value="1"/>
</dbReference>
<protein>
    <recommendedName>
        <fullName evidence="4">Nucleoside triphosphate pyrophosphatase</fullName>
        <ecNumber evidence="4">3.6.1.9</ecNumber>
    </recommendedName>
    <alternativeName>
        <fullName evidence="4">Nucleotide pyrophosphatase</fullName>
        <shortName evidence="4">Nucleotide PPase</shortName>
    </alternativeName>
</protein>
<evidence type="ECO:0000256" key="2">
    <source>
        <dbReference type="ARBA" id="ARBA00022801"/>
    </source>
</evidence>
<dbReference type="Gene3D" id="3.90.950.10">
    <property type="match status" value="1"/>
</dbReference>
<proteinExistence type="inferred from homology"/>
<dbReference type="Pfam" id="PF02545">
    <property type="entry name" value="Maf"/>
    <property type="match status" value="1"/>
</dbReference>
<accession>A0A0F5MNJ6</accession>
<comment type="caution">
    <text evidence="4">Lacks conserved residue(s) required for the propagation of feature annotation.</text>
</comment>
<dbReference type="InterPro" id="IPR003697">
    <property type="entry name" value="Maf-like"/>
</dbReference>
<comment type="caution">
    <text evidence="5">The sequence shown here is derived from an EMBL/GenBank/DDBJ whole genome shotgun (WGS) entry which is preliminary data.</text>
</comment>
<dbReference type="HAMAP" id="MF_00528">
    <property type="entry name" value="Maf"/>
    <property type="match status" value="1"/>
</dbReference>
<evidence type="ECO:0000256" key="1">
    <source>
        <dbReference type="ARBA" id="ARBA00001968"/>
    </source>
</evidence>
<dbReference type="SUPFAM" id="SSF52972">
    <property type="entry name" value="ITPase-like"/>
    <property type="match status" value="1"/>
</dbReference>
<dbReference type="EC" id="3.6.1.9" evidence="4"/>
<dbReference type="AlphaFoldDB" id="A0A0F5MNJ6"/>
<comment type="subcellular location">
    <subcellularLocation>
        <location evidence="4">Cytoplasm</location>
    </subcellularLocation>
</comment>
<comment type="similarity">
    <text evidence="4">Belongs to the Maf family.</text>
</comment>
<dbReference type="Proteomes" id="UP000033358">
    <property type="component" value="Unassembled WGS sequence"/>
</dbReference>
<keyword evidence="3 4" id="KW-0546">Nucleotide metabolism</keyword>
<comment type="function">
    <text evidence="4">Nucleoside triphosphate pyrophosphatase. May have a dual role in cell division arrest and in preventing the incorporation of modified nucleotides into cellular nucleic acids.</text>
</comment>
<evidence type="ECO:0000256" key="3">
    <source>
        <dbReference type="ARBA" id="ARBA00023080"/>
    </source>
</evidence>
<evidence type="ECO:0000256" key="4">
    <source>
        <dbReference type="HAMAP-Rule" id="MF_00528"/>
    </source>
</evidence>
<gene>
    <name evidence="5" type="primary">yhdE</name>
    <name evidence="5" type="ORF">SZ25_00769</name>
</gene>
<dbReference type="PANTHER" id="PTHR43213:SF5">
    <property type="entry name" value="BIFUNCTIONAL DTTP_UTP PYROPHOSPHATASE_METHYLTRANSFERASE PROTEIN-RELATED"/>
    <property type="match status" value="1"/>
</dbReference>
<dbReference type="PIRSF" id="PIRSF006305">
    <property type="entry name" value="Maf"/>
    <property type="match status" value="1"/>
</dbReference>
<dbReference type="PANTHER" id="PTHR43213">
    <property type="entry name" value="BIFUNCTIONAL DTTP/UTP PYROPHOSPHATASE/METHYLTRANSFERASE PROTEIN-RELATED"/>
    <property type="match status" value="1"/>
</dbReference>
<keyword evidence="6" id="KW-1185">Reference proteome</keyword>